<gene>
    <name evidence="6" type="ORF">STRTUCAR8_09909</name>
</gene>
<keyword evidence="7" id="KW-1185">Reference proteome</keyword>
<dbReference type="PATRIC" id="fig|698760.3.peg.1065"/>
<keyword evidence="3" id="KW-0804">Transcription</keyword>
<evidence type="ECO:0000256" key="1">
    <source>
        <dbReference type="ARBA" id="ARBA00023015"/>
    </source>
</evidence>
<dbReference type="InterPro" id="IPR036271">
    <property type="entry name" value="Tet_transcr_reg_TetR-rel_C_sf"/>
</dbReference>
<dbReference type="GO" id="GO:0003700">
    <property type="term" value="F:DNA-binding transcription factor activity"/>
    <property type="evidence" value="ECO:0007669"/>
    <property type="project" value="TreeGrafter"/>
</dbReference>
<comment type="caution">
    <text evidence="6">The sequence shown here is derived from an EMBL/GenBank/DDBJ whole genome shotgun (WGS) entry which is preliminary data.</text>
</comment>
<dbReference type="PRINTS" id="PR00455">
    <property type="entry name" value="HTHTETR"/>
</dbReference>
<name>L7FGG6_STRT8</name>
<dbReference type="Pfam" id="PF00440">
    <property type="entry name" value="TetR_N"/>
    <property type="match status" value="1"/>
</dbReference>
<feature type="domain" description="HTH tetR-type" evidence="5">
    <location>
        <begin position="42"/>
        <end position="102"/>
    </location>
</feature>
<organism evidence="6 7">
    <name type="scientific">Streptomyces turgidiscabies (strain Car8)</name>
    <dbReference type="NCBI Taxonomy" id="698760"/>
    <lineage>
        <taxon>Bacteria</taxon>
        <taxon>Bacillati</taxon>
        <taxon>Actinomycetota</taxon>
        <taxon>Actinomycetes</taxon>
        <taxon>Kitasatosporales</taxon>
        <taxon>Streptomycetaceae</taxon>
        <taxon>Streptomyces</taxon>
    </lineage>
</organism>
<evidence type="ECO:0000256" key="4">
    <source>
        <dbReference type="PROSITE-ProRule" id="PRU00335"/>
    </source>
</evidence>
<dbReference type="EMBL" id="AEJB01000093">
    <property type="protein sequence ID" value="ELP70279.1"/>
    <property type="molecule type" value="Genomic_DNA"/>
</dbReference>
<dbReference type="PROSITE" id="PS50977">
    <property type="entry name" value="HTH_TETR_2"/>
    <property type="match status" value="1"/>
</dbReference>
<dbReference type="InterPro" id="IPR001647">
    <property type="entry name" value="HTH_TetR"/>
</dbReference>
<dbReference type="InterPro" id="IPR009057">
    <property type="entry name" value="Homeodomain-like_sf"/>
</dbReference>
<dbReference type="InterPro" id="IPR050109">
    <property type="entry name" value="HTH-type_TetR-like_transc_reg"/>
</dbReference>
<evidence type="ECO:0000313" key="7">
    <source>
        <dbReference type="Proteomes" id="UP000010931"/>
    </source>
</evidence>
<keyword evidence="2 4" id="KW-0238">DNA-binding</keyword>
<dbReference type="STRING" id="85558.T45_04437"/>
<dbReference type="Gene3D" id="1.10.357.10">
    <property type="entry name" value="Tetracycline Repressor, domain 2"/>
    <property type="match status" value="1"/>
</dbReference>
<sequence>MWRQGSRVMRRCVVLGAMKIGDTAAAATEGGATVGRQERRRRKLHDQLYETAVGLFVAQGFESTTMEQIAEAADVARATVFNHFAQKIGFLEEWGARRRARVADILGAQHAETLPVGDRLRRYLKEMADLNVASRAETAVLMEASARYGRLLQDPSLEVELARIVEEGLRRGEIRTDIDKDQAGVLLAASYFSTILRWTREEPAPFDLHRRLDSALDIILRGLVADRADDAVSTNT</sequence>
<accession>L7FGG6</accession>
<keyword evidence="1" id="KW-0805">Transcription regulation</keyword>
<dbReference type="PANTHER" id="PTHR30055:SF234">
    <property type="entry name" value="HTH-TYPE TRANSCRIPTIONAL REGULATOR BETI"/>
    <property type="match status" value="1"/>
</dbReference>
<dbReference type="PANTHER" id="PTHR30055">
    <property type="entry name" value="HTH-TYPE TRANSCRIPTIONAL REGULATOR RUTR"/>
    <property type="match status" value="1"/>
</dbReference>
<dbReference type="AlphaFoldDB" id="L7FGG6"/>
<protein>
    <submittedName>
        <fullName evidence="6">Transcriptional regulator, TetR family</fullName>
    </submittedName>
</protein>
<reference evidence="6 7" key="1">
    <citation type="journal article" date="2011" name="Plasmid">
        <title>Streptomyces turgidiscabies Car8 contains a modular pathogenicity island that shares virulence genes with other actinobacterial plant pathogens.</title>
        <authorList>
            <person name="Huguet-Tapia J.C."/>
            <person name="Badger J.H."/>
            <person name="Loria R."/>
            <person name="Pettis G.S."/>
        </authorList>
    </citation>
    <scope>NUCLEOTIDE SEQUENCE [LARGE SCALE GENOMIC DNA]</scope>
    <source>
        <strain evidence="6 7">Car8</strain>
    </source>
</reference>
<dbReference type="SUPFAM" id="SSF48498">
    <property type="entry name" value="Tetracyclin repressor-like, C-terminal domain"/>
    <property type="match status" value="1"/>
</dbReference>
<evidence type="ECO:0000256" key="3">
    <source>
        <dbReference type="ARBA" id="ARBA00023163"/>
    </source>
</evidence>
<evidence type="ECO:0000313" key="6">
    <source>
        <dbReference type="EMBL" id="ELP70279.1"/>
    </source>
</evidence>
<evidence type="ECO:0000259" key="5">
    <source>
        <dbReference type="PROSITE" id="PS50977"/>
    </source>
</evidence>
<dbReference type="GO" id="GO:0000976">
    <property type="term" value="F:transcription cis-regulatory region binding"/>
    <property type="evidence" value="ECO:0007669"/>
    <property type="project" value="TreeGrafter"/>
</dbReference>
<dbReference type="Proteomes" id="UP000010931">
    <property type="component" value="Unassembled WGS sequence"/>
</dbReference>
<evidence type="ECO:0000256" key="2">
    <source>
        <dbReference type="ARBA" id="ARBA00023125"/>
    </source>
</evidence>
<proteinExistence type="predicted"/>
<dbReference type="SUPFAM" id="SSF46689">
    <property type="entry name" value="Homeodomain-like"/>
    <property type="match status" value="1"/>
</dbReference>
<feature type="DNA-binding region" description="H-T-H motif" evidence="4">
    <location>
        <begin position="65"/>
        <end position="84"/>
    </location>
</feature>